<evidence type="ECO:0000313" key="1">
    <source>
        <dbReference type="EMBL" id="AST93187.1"/>
    </source>
</evidence>
<dbReference type="Proteomes" id="UP000215224">
    <property type="component" value="Chromosome"/>
</dbReference>
<sequence length="65" mass="7200">MKITVNDQPVELFKGATLKHALLKVDEQLYKEVMGEKAVIKDQDGNVTDINGAVGDGFSYYVRAK</sequence>
<accession>A0A223KV03</accession>
<dbReference type="KEGG" id="bcoh:BC6307_18935"/>
<organism evidence="1 2">
    <name type="scientific">Sutcliffiella cohnii</name>
    <dbReference type="NCBI Taxonomy" id="33932"/>
    <lineage>
        <taxon>Bacteria</taxon>
        <taxon>Bacillati</taxon>
        <taxon>Bacillota</taxon>
        <taxon>Bacilli</taxon>
        <taxon>Bacillales</taxon>
        <taxon>Bacillaceae</taxon>
        <taxon>Sutcliffiella</taxon>
    </lineage>
</organism>
<evidence type="ECO:0000313" key="2">
    <source>
        <dbReference type="Proteomes" id="UP000215224"/>
    </source>
</evidence>
<name>A0A223KV03_9BACI</name>
<dbReference type="AlphaFoldDB" id="A0A223KV03"/>
<protein>
    <submittedName>
        <fullName evidence="1">Uncharacterized protein</fullName>
    </submittedName>
</protein>
<dbReference type="EMBL" id="CP018866">
    <property type="protein sequence ID" value="AST93187.1"/>
    <property type="molecule type" value="Genomic_DNA"/>
</dbReference>
<dbReference type="RefSeq" id="WP_066421872.1">
    <property type="nucleotide sequence ID" value="NZ_CP018866.1"/>
</dbReference>
<gene>
    <name evidence="1" type="ORF">BC6307_18935</name>
</gene>
<keyword evidence="2" id="KW-1185">Reference proteome</keyword>
<reference evidence="1 2" key="1">
    <citation type="submission" date="2016-12" db="EMBL/GenBank/DDBJ databases">
        <title>The whole genome sequencing and assembly of Bacillus cohnii DSM 6307T strain.</title>
        <authorList>
            <person name="Lee Y.-J."/>
            <person name="Yi H."/>
            <person name="Bahn Y.-S."/>
            <person name="Kim J.F."/>
            <person name="Lee D.-W."/>
        </authorList>
    </citation>
    <scope>NUCLEOTIDE SEQUENCE [LARGE SCALE GENOMIC DNA]</scope>
    <source>
        <strain evidence="1 2">DSM 6307</strain>
    </source>
</reference>
<proteinExistence type="predicted"/>